<dbReference type="SUPFAM" id="SSF160704">
    <property type="entry name" value="YehR-like"/>
    <property type="match status" value="1"/>
</dbReference>
<dbReference type="Pfam" id="PF06998">
    <property type="entry name" value="DUF1307"/>
    <property type="match status" value="1"/>
</dbReference>
<gene>
    <name evidence="2" type="ORF">CW895_09385</name>
</gene>
<dbReference type="PIRSF" id="PIRSF006187">
    <property type="entry name" value="DUF1307"/>
    <property type="match status" value="1"/>
</dbReference>
<dbReference type="Proteomes" id="UP000524387">
    <property type="component" value="Unassembled WGS sequence"/>
</dbReference>
<dbReference type="InterPro" id="IPR009736">
    <property type="entry name" value="DUF1307"/>
</dbReference>
<dbReference type="PROSITE" id="PS51257">
    <property type="entry name" value="PROKAR_LIPOPROTEIN"/>
    <property type="match status" value="1"/>
</dbReference>
<evidence type="ECO:0000256" key="1">
    <source>
        <dbReference type="SAM" id="SignalP"/>
    </source>
</evidence>
<dbReference type="EMBL" id="AABEKN010000003">
    <property type="protein sequence ID" value="EAG9354019.1"/>
    <property type="molecule type" value="Genomic_DNA"/>
</dbReference>
<keyword evidence="1" id="KW-0732">Signal</keyword>
<evidence type="ECO:0000313" key="3">
    <source>
        <dbReference type="Proteomes" id="UP000524387"/>
    </source>
</evidence>
<dbReference type="InterPro" id="IPR036699">
    <property type="entry name" value="YehR-like_sf"/>
</dbReference>
<feature type="chain" id="PRO_5038854205" evidence="1">
    <location>
        <begin position="23"/>
        <end position="153"/>
    </location>
</feature>
<organism evidence="2 3">
    <name type="scientific">Listeria monocytogenes</name>
    <dbReference type="NCBI Taxonomy" id="1639"/>
    <lineage>
        <taxon>Bacteria</taxon>
        <taxon>Bacillati</taxon>
        <taxon>Bacillota</taxon>
        <taxon>Bacilli</taxon>
        <taxon>Bacillales</taxon>
        <taxon>Listeriaceae</taxon>
        <taxon>Listeria</taxon>
    </lineage>
</organism>
<dbReference type="RefSeq" id="WP_070034770.1">
    <property type="nucleotide sequence ID" value="NZ_CP090057.1"/>
</dbReference>
<accession>A0A823IPB9</accession>
<protein>
    <submittedName>
        <fullName evidence="2">DUF1307 domain-containing protein</fullName>
    </submittedName>
</protein>
<dbReference type="AlphaFoldDB" id="A0A823IPB9"/>
<comment type="caution">
    <text evidence="2">The sequence shown here is derived from an EMBL/GenBank/DDBJ whole genome shotgun (WGS) entry which is preliminary data.</text>
</comment>
<dbReference type="Gene3D" id="3.30.1830.10">
    <property type="entry name" value="YehR-like"/>
    <property type="match status" value="1"/>
</dbReference>
<sequence length="153" mass="17067">MNLLKKGTMALFVMVMAVMLVACGEKEETKTYELSQNGATTKMTYTYVKDKVTKQTTGNEMTFAALGFKNKEEAEKTLKETSDKFQDVEGVKQGLEYKDDKVIETLEIDYEKANAKELIKLPGFAASGDIEGGISMKESSKMLESQGYKEVKK</sequence>
<reference evidence="2 3" key="1">
    <citation type="submission" date="2019-04" db="EMBL/GenBank/DDBJ databases">
        <authorList>
            <consortium name="GenomeTrakr network: Whole genome sequencing for foodborne pathogen traceback"/>
        </authorList>
    </citation>
    <scope>NUCLEOTIDE SEQUENCE [LARGE SCALE GENOMIC DNA]</scope>
    <source>
        <strain evidence="2 3">CFSAN072502</strain>
    </source>
</reference>
<evidence type="ECO:0000313" key="2">
    <source>
        <dbReference type="EMBL" id="EAG9354019.1"/>
    </source>
</evidence>
<name>A0A823IPB9_LISMN</name>
<feature type="signal peptide" evidence="1">
    <location>
        <begin position="1"/>
        <end position="22"/>
    </location>
</feature>
<proteinExistence type="predicted"/>